<dbReference type="RefSeq" id="WP_179714707.1">
    <property type="nucleotide sequence ID" value="NZ_JACBZT010000001.1"/>
</dbReference>
<keyword evidence="4" id="KW-1185">Reference proteome</keyword>
<evidence type="ECO:0000256" key="1">
    <source>
        <dbReference type="SAM" id="MobiDB-lite"/>
    </source>
</evidence>
<name>A0A853CBD0_9ACTN</name>
<comment type="caution">
    <text evidence="3">The sequence shown here is derived from an EMBL/GenBank/DDBJ whole genome shotgun (WGS) entry which is preliminary data.</text>
</comment>
<dbReference type="InterPro" id="IPR018973">
    <property type="entry name" value="MZB"/>
</dbReference>
<dbReference type="NCBIfam" id="NF038324">
    <property type="entry name" value="DrmB_fam"/>
    <property type="match status" value="1"/>
</dbReference>
<feature type="domain" description="MrfA-like Zn-binding" evidence="2">
    <location>
        <begin position="549"/>
        <end position="652"/>
    </location>
</feature>
<dbReference type="EMBL" id="JACBZT010000001">
    <property type="protein sequence ID" value="NYJ03922.1"/>
    <property type="molecule type" value="Genomic_DNA"/>
</dbReference>
<feature type="region of interest" description="Disordered" evidence="1">
    <location>
        <begin position="1"/>
        <end position="20"/>
    </location>
</feature>
<evidence type="ECO:0000259" key="2">
    <source>
        <dbReference type="Pfam" id="PF09369"/>
    </source>
</evidence>
<dbReference type="Pfam" id="PF09369">
    <property type="entry name" value="MZB"/>
    <property type="match status" value="1"/>
</dbReference>
<dbReference type="Proteomes" id="UP000541969">
    <property type="component" value="Unassembled WGS sequence"/>
</dbReference>
<accession>A0A853CBD0</accession>
<dbReference type="InterPro" id="IPR047721">
    <property type="entry name" value="DrmB"/>
</dbReference>
<evidence type="ECO:0000313" key="4">
    <source>
        <dbReference type="Proteomes" id="UP000541969"/>
    </source>
</evidence>
<proteinExistence type="predicted"/>
<organism evidence="3 4">
    <name type="scientific">Petropleomorpha daqingensis</name>
    <dbReference type="NCBI Taxonomy" id="2026353"/>
    <lineage>
        <taxon>Bacteria</taxon>
        <taxon>Bacillati</taxon>
        <taxon>Actinomycetota</taxon>
        <taxon>Actinomycetes</taxon>
        <taxon>Geodermatophilales</taxon>
        <taxon>Geodermatophilaceae</taxon>
        <taxon>Petropleomorpha</taxon>
    </lineage>
</organism>
<reference evidence="3 4" key="1">
    <citation type="submission" date="2020-07" db="EMBL/GenBank/DDBJ databases">
        <title>Sequencing the genomes of 1000 actinobacteria strains.</title>
        <authorList>
            <person name="Klenk H.-P."/>
        </authorList>
    </citation>
    <scope>NUCLEOTIDE SEQUENCE [LARGE SCALE GENOMIC DNA]</scope>
    <source>
        <strain evidence="3 4">DSM 104001</strain>
    </source>
</reference>
<gene>
    <name evidence="3" type="ORF">GGQ55_000200</name>
</gene>
<dbReference type="AlphaFoldDB" id="A0A853CBD0"/>
<evidence type="ECO:0000313" key="3">
    <source>
        <dbReference type="EMBL" id="NYJ03922.1"/>
    </source>
</evidence>
<protein>
    <recommendedName>
        <fullName evidence="2">MrfA-like Zn-binding domain-containing protein</fullName>
    </recommendedName>
</protein>
<sequence>MTEAAPTNPGTEKANQPDSSVTYVATAEIVDPFEHQDQVKPKNFGRVGSVRPTALLYTAGIGASVDLPHIAVMPQGLDAWERAYAQMGGALQIFEPRLIEAVKAQLGRQIRELRRPPRQEVGPREVPRLGVPAVAFPRWLRCTGCDRLAPYEGDGGVFTFLNTIGMRPDQARFVHRQCRGRNGKGKPRESVAVPARYLVACINGHLDEFPYTAFVHGSQGGTWTCNKTQGVNPATRLRMLEWRSNIGPEVRVTCVACGSTRSMRELTGKAGAERMPHCRGRHPHLGTFEKCTAETKLMLLGAANQWFPATISLLVVPESKELKPADVAARLQGVSAELRTMVTTEAVVPMFKMFVLKNGLDLSDVSDAVVWEALQLAAEGIEDNGRTTPYSPIELRAPEWRTLIRPADFAKHARESDFRIRDVDVATNLTPAIETVAAVDRLKKVNAFVGFTRIDAFDRIGDAPERLAPLARKEPRWVPATEDHGEGVFIRLREDVVGPWEKMILDSALWDAHRQAHWRNVRRRTSSSAAVADPDSRLEPPRYWATHTLAHLVIRQMALDAGYGSASLSERIYAWRRTDDHEPAAGFLISTTSPDSDGTLGGLVEQSARKAMERLVTRSLTRASRCSSDPVCSHRVPRGQEDFLHGAACHFCTFLSETSCDNANRFLDRRFVLTLFGDQATALGVSGLLDGLTT</sequence>
<feature type="compositionally biased region" description="Polar residues" evidence="1">
    <location>
        <begin position="8"/>
        <end position="20"/>
    </location>
</feature>